<evidence type="ECO:0000259" key="10">
    <source>
        <dbReference type="PROSITE" id="PS50164"/>
    </source>
</evidence>
<dbReference type="EMBL" id="PDND01000095">
    <property type="protein sequence ID" value="PGH32371.1"/>
    <property type="molecule type" value="Genomic_DNA"/>
</dbReference>
<keyword evidence="3 8" id="KW-0227">DNA damage</keyword>
<dbReference type="PANTHER" id="PTHR20208:SF10">
    <property type="entry name" value="STRUCTURE-SPECIFIC ENDONUCLEASE SUBUNIT SLX1"/>
    <property type="match status" value="1"/>
</dbReference>
<dbReference type="FunFam" id="3.40.1440.10:FF:000006">
    <property type="entry name" value="Structure-specific endonuclease subunit SLX1"/>
    <property type="match status" value="1"/>
</dbReference>
<dbReference type="STRING" id="73230.A0A2B7ZG87"/>
<comment type="subcellular location">
    <subcellularLocation>
        <location evidence="8">Nucleus</location>
    </subcellularLocation>
</comment>
<comment type="caution">
    <text evidence="8">Lacks conserved residue(s) required for the propagation of feature annotation.</text>
</comment>
<evidence type="ECO:0000256" key="1">
    <source>
        <dbReference type="ARBA" id="ARBA00022722"/>
    </source>
</evidence>
<dbReference type="InterPro" id="IPR013083">
    <property type="entry name" value="Znf_RING/FYVE/PHD"/>
</dbReference>
<dbReference type="PROSITE" id="PS50164">
    <property type="entry name" value="GIY_YIG"/>
    <property type="match status" value="1"/>
</dbReference>
<dbReference type="PANTHER" id="PTHR20208">
    <property type="entry name" value="STRUCTURE-SPECIFIC ENDONUCLEASE SUBUNIT SLX1"/>
    <property type="match status" value="1"/>
</dbReference>
<dbReference type="GO" id="GO:0033557">
    <property type="term" value="C:Slx1-Slx4 complex"/>
    <property type="evidence" value="ECO:0007669"/>
    <property type="project" value="UniProtKB-UniRule"/>
</dbReference>
<evidence type="ECO:0000256" key="3">
    <source>
        <dbReference type="ARBA" id="ARBA00022763"/>
    </source>
</evidence>
<comment type="caution">
    <text evidence="11">The sequence shown here is derived from an EMBL/GenBank/DDBJ whole genome shotgun (WGS) entry which is preliminary data.</text>
</comment>
<dbReference type="InterPro" id="IPR048749">
    <property type="entry name" value="SLX1_C"/>
</dbReference>
<evidence type="ECO:0000256" key="2">
    <source>
        <dbReference type="ARBA" id="ARBA00022759"/>
    </source>
</evidence>
<dbReference type="SUPFAM" id="SSF82771">
    <property type="entry name" value="GIY-YIG endonuclease"/>
    <property type="match status" value="1"/>
</dbReference>
<evidence type="ECO:0000256" key="7">
    <source>
        <dbReference type="ARBA" id="ARBA00023242"/>
    </source>
</evidence>
<dbReference type="InterPro" id="IPR050381">
    <property type="entry name" value="SLX1_endonuclease"/>
</dbReference>
<evidence type="ECO:0000256" key="8">
    <source>
        <dbReference type="HAMAP-Rule" id="MF_03100"/>
    </source>
</evidence>
<evidence type="ECO:0000256" key="4">
    <source>
        <dbReference type="ARBA" id="ARBA00022801"/>
    </source>
</evidence>
<keyword evidence="4 8" id="KW-0378">Hydrolase</keyword>
<name>A0A2B7ZG87_9EURO</name>
<evidence type="ECO:0000256" key="5">
    <source>
        <dbReference type="ARBA" id="ARBA00023172"/>
    </source>
</evidence>
<dbReference type="Pfam" id="PF01541">
    <property type="entry name" value="GIY-YIG"/>
    <property type="match status" value="1"/>
</dbReference>
<dbReference type="VEuPathDB" id="FungiDB:EMCG_00002"/>
<evidence type="ECO:0000256" key="6">
    <source>
        <dbReference type="ARBA" id="ARBA00023204"/>
    </source>
</evidence>
<keyword evidence="5 8" id="KW-0233">DNA recombination</keyword>
<protein>
    <submittedName>
        <fullName evidence="11">Structure-specific endonuclease subunit SLX1</fullName>
    </submittedName>
</protein>
<feature type="domain" description="GIY-YIG" evidence="10">
    <location>
        <begin position="23"/>
        <end position="105"/>
    </location>
</feature>
<dbReference type="GO" id="GO:0000724">
    <property type="term" value="P:double-strand break repair via homologous recombination"/>
    <property type="evidence" value="ECO:0007669"/>
    <property type="project" value="TreeGrafter"/>
</dbReference>
<keyword evidence="2 8" id="KW-0255">Endonuclease</keyword>
<gene>
    <name evidence="11" type="ORF">GX50_04851</name>
</gene>
<dbReference type="GO" id="GO:0008821">
    <property type="term" value="F:crossover junction DNA endonuclease activity"/>
    <property type="evidence" value="ECO:0007669"/>
    <property type="project" value="TreeGrafter"/>
</dbReference>
<dbReference type="GO" id="GO:0017108">
    <property type="term" value="F:5'-flap endonuclease activity"/>
    <property type="evidence" value="ECO:0007669"/>
    <property type="project" value="InterPro"/>
</dbReference>
<dbReference type="HAMAP" id="MF_03100">
    <property type="entry name" value="Endonuc_su_Slx1"/>
    <property type="match status" value="1"/>
</dbReference>
<proteinExistence type="inferred from homology"/>
<keyword evidence="12" id="KW-1185">Reference proteome</keyword>
<comment type="function">
    <text evidence="8">Catalytic subunit of the SLX1-SLX4 structure-specific endonuclease that resolves DNA secondary structures generated during DNA repair and recombination. Has endonuclease activity towards branched DNA substrates, introducing single-strand cuts in duplex DNA close to junctions with ss-DNA.</text>
</comment>
<dbReference type="InterPro" id="IPR027520">
    <property type="entry name" value="Slx1"/>
</dbReference>
<dbReference type="Proteomes" id="UP000226031">
    <property type="component" value="Unassembled WGS sequence"/>
</dbReference>
<reference evidence="11 12" key="1">
    <citation type="submission" date="2017-10" db="EMBL/GenBank/DDBJ databases">
        <title>Comparative genomics in systemic dimorphic fungi from Ajellomycetaceae.</title>
        <authorList>
            <person name="Munoz J.F."/>
            <person name="Mcewen J.G."/>
            <person name="Clay O.K."/>
            <person name="Cuomo C.A."/>
        </authorList>
    </citation>
    <scope>NUCLEOTIDE SEQUENCE [LARGE SCALE GENOMIC DNA]</scope>
    <source>
        <strain evidence="11 12">UAMH4076</strain>
    </source>
</reference>
<organism evidence="11 12">
    <name type="scientific">[Emmonsia] crescens</name>
    <dbReference type="NCBI Taxonomy" id="73230"/>
    <lineage>
        <taxon>Eukaryota</taxon>
        <taxon>Fungi</taxon>
        <taxon>Dikarya</taxon>
        <taxon>Ascomycota</taxon>
        <taxon>Pezizomycotina</taxon>
        <taxon>Eurotiomycetes</taxon>
        <taxon>Eurotiomycetidae</taxon>
        <taxon>Onygenales</taxon>
        <taxon>Ajellomycetaceae</taxon>
        <taxon>Emergomyces</taxon>
    </lineage>
</organism>
<dbReference type="Pfam" id="PF21202">
    <property type="entry name" value="SLX1_C"/>
    <property type="match status" value="1"/>
</dbReference>
<comment type="cofactor">
    <cofactor evidence="8">
        <name>a divalent metal cation</name>
        <dbReference type="ChEBI" id="CHEBI:60240"/>
    </cofactor>
</comment>
<feature type="region of interest" description="Disordered" evidence="9">
    <location>
        <begin position="45"/>
        <end position="66"/>
    </location>
</feature>
<comment type="similarity">
    <text evidence="8">Belongs to the SLX1 family.</text>
</comment>
<evidence type="ECO:0000313" key="11">
    <source>
        <dbReference type="EMBL" id="PGH32371.1"/>
    </source>
</evidence>
<evidence type="ECO:0000256" key="9">
    <source>
        <dbReference type="SAM" id="MobiDB-lite"/>
    </source>
</evidence>
<dbReference type="AlphaFoldDB" id="A0A2B7ZG87"/>
<dbReference type="InterPro" id="IPR000305">
    <property type="entry name" value="GIY-YIG_endonuc"/>
</dbReference>
<comment type="subunit">
    <text evidence="8">Forms a heterodimer with SLX4.</text>
</comment>
<dbReference type="Gene3D" id="3.40.1440.10">
    <property type="entry name" value="GIY-YIG endonuclease"/>
    <property type="match status" value="1"/>
</dbReference>
<keyword evidence="7 8" id="KW-0539">Nucleus</keyword>
<sequence>MAPSSQSLATIYDSQESIKPIPAFYCCYLLRSTVRHASLYIGSTPDPSRRLAQHNGDRNGGAKRTSREKLRPWEMVVIVSGFMSRVGALQFEWAWQNTQGSRHAEVDKSGNQKLARTGKDIKRAGKPCTSLTNILANLHLLLRSSYFSEWPLEVRFSSADVYRVWQLWSQRTDGLLDDGIKVVTAFDSDEVCDIDRDKSLGRARDVGALDVGYDALKEYVEKSQFLLEAGEQIDCGVCKQRLNLQHDMIAVCSHNLCRCASHLLCLSSHFLEAAGFDGKLVPREGTCPACHKKLEWPILMKEITLRLRGQEEIKKLFRRRRRVEGARKGQSLNSEDESDASKTSTDLRSCADLWVDNCNVRVVRSSIDRGGDTDSDNDSVRTITPGIELYSQRRPNTKTKRLGPYKCAMANKSDWDNAEIIE</sequence>
<accession>A0A2B7ZG87</accession>
<evidence type="ECO:0000313" key="12">
    <source>
        <dbReference type="Proteomes" id="UP000226031"/>
    </source>
</evidence>
<dbReference type="CDD" id="cd10455">
    <property type="entry name" value="GIY-YIG_SLX1"/>
    <property type="match status" value="1"/>
</dbReference>
<dbReference type="InterPro" id="IPR035901">
    <property type="entry name" value="GIY-YIG_endonuc_sf"/>
</dbReference>
<dbReference type="Gene3D" id="3.30.40.10">
    <property type="entry name" value="Zinc/RING finger domain, C3HC4 (zinc finger)"/>
    <property type="match status" value="1"/>
</dbReference>
<keyword evidence="6 8" id="KW-0234">DNA repair</keyword>
<keyword evidence="1 8" id="KW-0540">Nuclease</keyword>